<evidence type="ECO:0000313" key="2">
    <source>
        <dbReference type="Proteomes" id="UP000261620"/>
    </source>
</evidence>
<reference evidence="1" key="1">
    <citation type="submission" date="2025-08" db="UniProtKB">
        <authorList>
            <consortium name="Ensembl"/>
        </authorList>
    </citation>
    <scope>IDENTIFICATION</scope>
</reference>
<dbReference type="AlphaFoldDB" id="A0A3Q4BV56"/>
<keyword evidence="2" id="KW-1185">Reference proteome</keyword>
<reference evidence="1" key="2">
    <citation type="submission" date="2025-09" db="UniProtKB">
        <authorList>
            <consortium name="Ensembl"/>
        </authorList>
    </citation>
    <scope>IDENTIFICATION</scope>
</reference>
<proteinExistence type="predicted"/>
<sequence length="62" mass="7584">MLFNVKCWMFLVKGHSRLVQLCTVKHDRDGHLLEKNFQLLWNLFTLNTHIKERCIYSFYKLL</sequence>
<protein>
    <submittedName>
        <fullName evidence="1">Uncharacterized protein</fullName>
    </submittedName>
</protein>
<dbReference type="Proteomes" id="UP000261620">
    <property type="component" value="Unplaced"/>
</dbReference>
<evidence type="ECO:0000313" key="1">
    <source>
        <dbReference type="Ensembl" id="ENSMMOP00000025702.1"/>
    </source>
</evidence>
<organism evidence="1 2">
    <name type="scientific">Mola mola</name>
    <name type="common">Ocean sunfish</name>
    <name type="synonym">Tetraodon mola</name>
    <dbReference type="NCBI Taxonomy" id="94237"/>
    <lineage>
        <taxon>Eukaryota</taxon>
        <taxon>Metazoa</taxon>
        <taxon>Chordata</taxon>
        <taxon>Craniata</taxon>
        <taxon>Vertebrata</taxon>
        <taxon>Euteleostomi</taxon>
        <taxon>Actinopterygii</taxon>
        <taxon>Neopterygii</taxon>
        <taxon>Teleostei</taxon>
        <taxon>Neoteleostei</taxon>
        <taxon>Acanthomorphata</taxon>
        <taxon>Eupercaria</taxon>
        <taxon>Tetraodontiformes</taxon>
        <taxon>Molidae</taxon>
        <taxon>Mola</taxon>
    </lineage>
</organism>
<dbReference type="Ensembl" id="ENSMMOT00000026135.1">
    <property type="protein sequence ID" value="ENSMMOP00000025702.1"/>
    <property type="gene ID" value="ENSMMOG00000019476.1"/>
</dbReference>
<accession>A0A3Q4BV56</accession>
<name>A0A3Q4BV56_MOLML</name>